<keyword evidence="5 8" id="KW-0812">Transmembrane</keyword>
<keyword evidence="11" id="KW-1185">Reference proteome</keyword>
<dbReference type="GO" id="GO:0055085">
    <property type="term" value="P:transmembrane transport"/>
    <property type="evidence" value="ECO:0007669"/>
    <property type="project" value="InterPro"/>
</dbReference>
<geneLocation type="plasmid" evidence="10 11">
    <name>pILYOP01</name>
</geneLocation>
<feature type="transmembrane region" description="Helical" evidence="8">
    <location>
        <begin position="7"/>
        <end position="26"/>
    </location>
</feature>
<dbReference type="KEGG" id="ipo:Ilyop_2768"/>
<feature type="transmembrane region" description="Helical" evidence="8">
    <location>
        <begin position="160"/>
        <end position="184"/>
    </location>
</feature>
<protein>
    <submittedName>
        <fullName evidence="10">Binding-protein-dependent transport systems inner membrane component</fullName>
    </submittedName>
</protein>
<evidence type="ECO:0000259" key="9">
    <source>
        <dbReference type="PROSITE" id="PS50928"/>
    </source>
</evidence>
<dbReference type="PANTHER" id="PTHR43357">
    <property type="entry name" value="INNER MEMBRANE ABC TRANSPORTER PERMEASE PROTEIN YDCV"/>
    <property type="match status" value="1"/>
</dbReference>
<gene>
    <name evidence="10" type="ordered locus">Ilyop_2768</name>
</gene>
<feature type="transmembrane region" description="Helical" evidence="8">
    <location>
        <begin position="191"/>
        <end position="210"/>
    </location>
</feature>
<comment type="subcellular location">
    <subcellularLocation>
        <location evidence="1">Cell inner membrane</location>
        <topology evidence="1">Multi-pass membrane protein</topology>
    </subcellularLocation>
    <subcellularLocation>
        <location evidence="8">Cell membrane</location>
        <topology evidence="8">Multi-pass membrane protein</topology>
    </subcellularLocation>
</comment>
<keyword evidence="2 8" id="KW-0813">Transport</keyword>
<dbReference type="PANTHER" id="PTHR43357:SF4">
    <property type="entry name" value="INNER MEMBRANE ABC TRANSPORTER PERMEASE PROTEIN YDCV"/>
    <property type="match status" value="1"/>
</dbReference>
<evidence type="ECO:0000256" key="6">
    <source>
        <dbReference type="ARBA" id="ARBA00022989"/>
    </source>
</evidence>
<proteinExistence type="inferred from homology"/>
<dbReference type="HOGENOM" id="CLU_016047_3_1_0"/>
<dbReference type="SUPFAM" id="SSF161098">
    <property type="entry name" value="MetI-like"/>
    <property type="match status" value="1"/>
</dbReference>
<evidence type="ECO:0000313" key="10">
    <source>
        <dbReference type="EMBL" id="ADO84523.1"/>
    </source>
</evidence>
<dbReference type="RefSeq" id="WP_013389175.1">
    <property type="nucleotide sequence ID" value="NC_014633.1"/>
</dbReference>
<dbReference type="InterPro" id="IPR000515">
    <property type="entry name" value="MetI-like"/>
</dbReference>
<dbReference type="PROSITE" id="PS50928">
    <property type="entry name" value="ABC_TM1"/>
    <property type="match status" value="1"/>
</dbReference>
<dbReference type="Pfam" id="PF00528">
    <property type="entry name" value="BPD_transp_1"/>
    <property type="match status" value="1"/>
</dbReference>
<keyword evidence="7 8" id="KW-0472">Membrane</keyword>
<keyword evidence="3" id="KW-1003">Cell membrane</keyword>
<evidence type="ECO:0000256" key="7">
    <source>
        <dbReference type="ARBA" id="ARBA00023136"/>
    </source>
</evidence>
<dbReference type="AlphaFoldDB" id="E3HD47"/>
<name>E3HD47_ILYPC</name>
<evidence type="ECO:0000256" key="3">
    <source>
        <dbReference type="ARBA" id="ARBA00022475"/>
    </source>
</evidence>
<evidence type="ECO:0000256" key="8">
    <source>
        <dbReference type="RuleBase" id="RU363032"/>
    </source>
</evidence>
<dbReference type="Gene3D" id="1.10.3720.10">
    <property type="entry name" value="MetI-like"/>
    <property type="match status" value="1"/>
</dbReference>
<accession>E3HD47</accession>
<organism evidence="10 11">
    <name type="scientific">Ilyobacter polytropus (strain ATCC 51220 / DSM 2926 / LMG 16218 / CuHBu1)</name>
    <dbReference type="NCBI Taxonomy" id="572544"/>
    <lineage>
        <taxon>Bacteria</taxon>
        <taxon>Fusobacteriati</taxon>
        <taxon>Fusobacteriota</taxon>
        <taxon>Fusobacteriia</taxon>
        <taxon>Fusobacteriales</taxon>
        <taxon>Fusobacteriaceae</taxon>
        <taxon>Ilyobacter</taxon>
    </lineage>
</organism>
<keyword evidence="4" id="KW-0997">Cell inner membrane</keyword>
<dbReference type="EMBL" id="CP002282">
    <property type="protein sequence ID" value="ADO84523.1"/>
    <property type="molecule type" value="Genomic_DNA"/>
</dbReference>
<dbReference type="GO" id="GO:0005886">
    <property type="term" value="C:plasma membrane"/>
    <property type="evidence" value="ECO:0007669"/>
    <property type="project" value="UniProtKB-SubCell"/>
</dbReference>
<evidence type="ECO:0000256" key="2">
    <source>
        <dbReference type="ARBA" id="ARBA00022448"/>
    </source>
</evidence>
<dbReference type="OrthoDB" id="9782004at2"/>
<dbReference type="CDD" id="cd06261">
    <property type="entry name" value="TM_PBP2"/>
    <property type="match status" value="1"/>
</dbReference>
<feature type="transmembrane region" description="Helical" evidence="8">
    <location>
        <begin position="85"/>
        <end position="106"/>
    </location>
</feature>
<evidence type="ECO:0000256" key="5">
    <source>
        <dbReference type="ARBA" id="ARBA00022692"/>
    </source>
</evidence>
<feature type="transmembrane region" description="Helical" evidence="8">
    <location>
        <begin position="46"/>
        <end position="73"/>
    </location>
</feature>
<evidence type="ECO:0000313" key="11">
    <source>
        <dbReference type="Proteomes" id="UP000006875"/>
    </source>
</evidence>
<keyword evidence="6 8" id="KW-1133">Transmembrane helix</keyword>
<sequence length="253" mass="28404">MKRLGMKLIGVIIMICFILPFGALIYESLNFDSWLYIINDKKTYDASITTVITAMLTLFLNIMLGTPAANILARKNFKGKKIIQGLVFLPLIIPSFVTSMGIYFTFIRLGLSETLIGVVFIHTVLTLPYYIHSTTIGYGTLNENYEIVGKMLGANRIQRFFYITLPHIMPSVIAGGSLVIIVSFAQYLNTLIIGGGKVLTIPILMFPYISGGNIKVGAVYSVLYIFINFSLLFILERKLKRIYNKKMTGDIVW</sequence>
<evidence type="ECO:0000256" key="1">
    <source>
        <dbReference type="ARBA" id="ARBA00004429"/>
    </source>
</evidence>
<feature type="transmembrane region" description="Helical" evidence="8">
    <location>
        <begin position="216"/>
        <end position="235"/>
    </location>
</feature>
<evidence type="ECO:0000256" key="4">
    <source>
        <dbReference type="ARBA" id="ARBA00022519"/>
    </source>
</evidence>
<keyword evidence="10" id="KW-0614">Plasmid</keyword>
<feature type="domain" description="ABC transmembrane type-1" evidence="9">
    <location>
        <begin position="47"/>
        <end position="235"/>
    </location>
</feature>
<dbReference type="Proteomes" id="UP000006875">
    <property type="component" value="Plasmid pILYOP01"/>
</dbReference>
<dbReference type="InterPro" id="IPR035906">
    <property type="entry name" value="MetI-like_sf"/>
</dbReference>
<reference evidence="10 11" key="1">
    <citation type="journal article" date="2010" name="Stand. Genomic Sci.">
        <title>Complete genome sequence of Ilyobacter polytropus type strain (CuHbu1).</title>
        <authorList>
            <person name="Sikorski J."/>
            <person name="Chertkov O."/>
            <person name="Lapidus A."/>
            <person name="Nolan M."/>
            <person name="Lucas S."/>
            <person name="Del Rio T.G."/>
            <person name="Tice H."/>
            <person name="Cheng J.F."/>
            <person name="Tapia R."/>
            <person name="Han C."/>
            <person name="Goodwin L."/>
            <person name="Pitluck S."/>
            <person name="Liolios K."/>
            <person name="Ivanova N."/>
            <person name="Mavromatis K."/>
            <person name="Mikhailova N."/>
            <person name="Pati A."/>
            <person name="Chen A."/>
            <person name="Palaniappan K."/>
            <person name="Land M."/>
            <person name="Hauser L."/>
            <person name="Chang Y.J."/>
            <person name="Jeffries C.D."/>
            <person name="Brambilla E."/>
            <person name="Yasawong M."/>
            <person name="Rohde M."/>
            <person name="Pukall R."/>
            <person name="Spring S."/>
            <person name="Goker M."/>
            <person name="Woyke T."/>
            <person name="Bristow J."/>
            <person name="Eisen J.A."/>
            <person name="Markowitz V."/>
            <person name="Hugenholtz P."/>
            <person name="Kyrpides N.C."/>
            <person name="Klenk H.P."/>
        </authorList>
    </citation>
    <scope>NUCLEOTIDE SEQUENCE [LARGE SCALE GENOMIC DNA]</scope>
    <source>
        <strain evidence="11">ATCC 51220 / DSM 2926 / LMG 16218 / CuHBu1</strain>
        <plasmid evidence="11">pILYOP01</plasmid>
    </source>
</reference>
<comment type="similarity">
    <text evidence="8">Belongs to the binding-protein-dependent transport system permease family.</text>
</comment>